<feature type="compositionally biased region" description="Polar residues" evidence="1">
    <location>
        <begin position="467"/>
        <end position="480"/>
    </location>
</feature>
<evidence type="ECO:0000313" key="3">
    <source>
        <dbReference type="EMBL" id="RKP01624.1"/>
    </source>
</evidence>
<name>A0A4P9X8J6_9FUNG</name>
<feature type="region of interest" description="Disordered" evidence="1">
    <location>
        <begin position="154"/>
        <end position="176"/>
    </location>
</feature>
<feature type="signal peptide" evidence="2">
    <location>
        <begin position="1"/>
        <end position="23"/>
    </location>
</feature>
<organism evidence="3 4">
    <name type="scientific">Caulochytrium protostelioides</name>
    <dbReference type="NCBI Taxonomy" id="1555241"/>
    <lineage>
        <taxon>Eukaryota</taxon>
        <taxon>Fungi</taxon>
        <taxon>Fungi incertae sedis</taxon>
        <taxon>Chytridiomycota</taxon>
        <taxon>Chytridiomycota incertae sedis</taxon>
        <taxon>Chytridiomycetes</taxon>
        <taxon>Caulochytriales</taxon>
        <taxon>Caulochytriaceae</taxon>
        <taxon>Caulochytrium</taxon>
    </lineage>
</organism>
<protein>
    <submittedName>
        <fullName evidence="3">Uncharacterized protein</fullName>
    </submittedName>
</protein>
<accession>A0A4P9X8J6</accession>
<dbReference type="EMBL" id="ML014166">
    <property type="protein sequence ID" value="RKP01624.1"/>
    <property type="molecule type" value="Genomic_DNA"/>
</dbReference>
<feature type="region of interest" description="Disordered" evidence="1">
    <location>
        <begin position="280"/>
        <end position="315"/>
    </location>
</feature>
<feature type="region of interest" description="Disordered" evidence="1">
    <location>
        <begin position="467"/>
        <end position="491"/>
    </location>
</feature>
<evidence type="ECO:0000256" key="1">
    <source>
        <dbReference type="SAM" id="MobiDB-lite"/>
    </source>
</evidence>
<feature type="compositionally biased region" description="Acidic residues" evidence="1">
    <location>
        <begin position="155"/>
        <end position="164"/>
    </location>
</feature>
<dbReference type="Proteomes" id="UP000274922">
    <property type="component" value="Unassembled WGS sequence"/>
</dbReference>
<keyword evidence="2" id="KW-0732">Signal</keyword>
<feature type="compositionally biased region" description="Gly residues" evidence="1">
    <location>
        <begin position="409"/>
        <end position="422"/>
    </location>
</feature>
<feature type="region of interest" description="Disordered" evidence="1">
    <location>
        <begin position="335"/>
        <end position="424"/>
    </location>
</feature>
<evidence type="ECO:0000313" key="4">
    <source>
        <dbReference type="Proteomes" id="UP000274922"/>
    </source>
</evidence>
<proteinExistence type="predicted"/>
<feature type="compositionally biased region" description="Polar residues" evidence="1">
    <location>
        <begin position="287"/>
        <end position="297"/>
    </location>
</feature>
<reference evidence="4" key="1">
    <citation type="journal article" date="2018" name="Nat. Microbiol.">
        <title>Leveraging single-cell genomics to expand the fungal tree of life.</title>
        <authorList>
            <person name="Ahrendt S.R."/>
            <person name="Quandt C.A."/>
            <person name="Ciobanu D."/>
            <person name="Clum A."/>
            <person name="Salamov A."/>
            <person name="Andreopoulos B."/>
            <person name="Cheng J.F."/>
            <person name="Woyke T."/>
            <person name="Pelin A."/>
            <person name="Henrissat B."/>
            <person name="Reynolds N.K."/>
            <person name="Benny G.L."/>
            <person name="Smith M.E."/>
            <person name="James T.Y."/>
            <person name="Grigoriev I.V."/>
        </authorList>
    </citation>
    <scope>NUCLEOTIDE SEQUENCE [LARGE SCALE GENOMIC DNA]</scope>
    <source>
        <strain evidence="4">ATCC 52028</strain>
    </source>
</reference>
<gene>
    <name evidence="3" type="ORF">CXG81DRAFT_25720</name>
</gene>
<feature type="compositionally biased region" description="Low complexity" evidence="1">
    <location>
        <begin position="338"/>
        <end position="396"/>
    </location>
</feature>
<feature type="chain" id="PRO_5020324245" evidence="2">
    <location>
        <begin position="24"/>
        <end position="614"/>
    </location>
</feature>
<sequence length="614" mass="66988">MLRLQAVLAVLVAMTVQVSQVSAAPAASPRQNIGDASWVIPPCLPYGVKLNIREINFWTKKRTEIKQVKLVRERKNKSDLLWMSATDMNNYWLEPRQYADHIFKYLQLPSTGPNGEQYKDDWKFHFIFETDQGRIDQPKEMDFQIRKYCPYGNDGEYDMDDMDDQDGKDGKNKKKNRLMKREVADDILDAEDTDAATQQRFEDAWARVGTPPIDVSFESIDDTDDREASAVFLGAEGLPLSRRALSDADADAIESSTTVLSDDAFDAAFEDAASRQRLVRREEATSLDPTINQSLASDIQDAGSPDTSSKLATSSLADDIEVSDDLNNSASKAYMNTQYNNGNQGWNNGNQGWNNGNQGWNNGNQGWNNNVNQGWNNNVNQGWNNNGNQGYSNNNQYARPSYNTYGRSSYGGGNGGGNGGGRYYKRSVETESSEIDADVDASAELFPDASPEPSTAPAHLVRRDDSATQPAANGDNNAASTDGGDSLREDLAGTIGDVAGSTASRFGNPPYNDIGGSNGYTYTPAAGPAYNPYRQNFNTGGGWGAGTNYNNGFNNGVTSTTGYYQGYSGNAYGQGYSGNFYNQGYSGNMGSYGGNSYNNQNFGGGYNGGNQGYY</sequence>
<keyword evidence="4" id="KW-1185">Reference proteome</keyword>
<dbReference type="AlphaFoldDB" id="A0A4P9X8J6"/>
<feature type="compositionally biased region" description="Polar residues" evidence="1">
    <location>
        <begin position="305"/>
        <end position="315"/>
    </location>
</feature>
<evidence type="ECO:0000256" key="2">
    <source>
        <dbReference type="SAM" id="SignalP"/>
    </source>
</evidence>